<gene>
    <name evidence="5" type="ORF">Acr_25g0007930</name>
</gene>
<dbReference type="InterPro" id="IPR000270">
    <property type="entry name" value="PB1_dom"/>
</dbReference>
<proteinExistence type="inferred from homology"/>
<dbReference type="SUPFAM" id="SSF54277">
    <property type="entry name" value="CAD &amp; PB1 domains"/>
    <property type="match status" value="1"/>
</dbReference>
<feature type="compositionally biased region" description="Polar residues" evidence="3">
    <location>
        <begin position="240"/>
        <end position="249"/>
    </location>
</feature>
<evidence type="ECO:0000259" key="4">
    <source>
        <dbReference type="PROSITE" id="PS51745"/>
    </source>
</evidence>
<evidence type="ECO:0000313" key="5">
    <source>
        <dbReference type="EMBL" id="GFZ16384.1"/>
    </source>
</evidence>
<dbReference type="OrthoDB" id="1927036at2759"/>
<dbReference type="Pfam" id="PF00564">
    <property type="entry name" value="PB1"/>
    <property type="match status" value="1"/>
</dbReference>
<keyword evidence="6" id="KW-1185">Reference proteome</keyword>
<feature type="compositionally biased region" description="Polar residues" evidence="3">
    <location>
        <begin position="385"/>
        <end position="399"/>
    </location>
</feature>
<dbReference type="Gene3D" id="3.10.20.90">
    <property type="entry name" value="Phosphatidylinositol 3-kinase Catalytic Subunit, Chain A, domain 1"/>
    <property type="match status" value="1"/>
</dbReference>
<dbReference type="EMBL" id="BJWL01000025">
    <property type="protein sequence ID" value="GFZ16384.1"/>
    <property type="molecule type" value="Genomic_DNA"/>
</dbReference>
<reference evidence="5 6" key="1">
    <citation type="submission" date="2019-07" db="EMBL/GenBank/DDBJ databases">
        <title>De Novo Assembly of kiwifruit Actinidia rufa.</title>
        <authorList>
            <person name="Sugita-Konishi S."/>
            <person name="Sato K."/>
            <person name="Mori E."/>
            <person name="Abe Y."/>
            <person name="Kisaki G."/>
            <person name="Hamano K."/>
            <person name="Suezawa K."/>
            <person name="Otani M."/>
            <person name="Fukuda T."/>
            <person name="Manabe T."/>
            <person name="Gomi K."/>
            <person name="Tabuchi M."/>
            <person name="Akimitsu K."/>
            <person name="Kataoka I."/>
        </authorList>
    </citation>
    <scope>NUCLEOTIDE SEQUENCE [LARGE SCALE GENOMIC DNA]</scope>
    <source>
        <strain evidence="6">cv. Fuchu</strain>
    </source>
</reference>
<comment type="function">
    <text evidence="2">Involved in regulation of actin and microtubule organization. Part of a WAVE complex that activates the Arp2/3 complex.</text>
</comment>
<accession>A0A7J0H0T1</accession>
<dbReference type="InterPro" id="IPR028457">
    <property type="entry name" value="ABI"/>
</dbReference>
<comment type="caution">
    <text evidence="5">The sequence shown here is derived from an EMBL/GenBank/DDBJ whole genome shotgun (WGS) entry which is preliminary data.</text>
</comment>
<evidence type="ECO:0000256" key="3">
    <source>
        <dbReference type="SAM" id="MobiDB-lite"/>
    </source>
</evidence>
<feature type="region of interest" description="Disordered" evidence="3">
    <location>
        <begin position="203"/>
        <end position="253"/>
    </location>
</feature>
<dbReference type="PANTHER" id="PTHR10460">
    <property type="entry name" value="ABL INTERACTOR FAMILY MEMBER"/>
    <property type="match status" value="1"/>
</dbReference>
<dbReference type="PROSITE" id="PS51745">
    <property type="entry name" value="PB1"/>
    <property type="match status" value="1"/>
</dbReference>
<dbReference type="InterPro" id="IPR053793">
    <property type="entry name" value="PB1-like"/>
</dbReference>
<name>A0A7J0H0T1_9ERIC</name>
<dbReference type="Gene3D" id="6.10.140.1620">
    <property type="match status" value="1"/>
</dbReference>
<feature type="region of interest" description="Disordered" evidence="3">
    <location>
        <begin position="306"/>
        <end position="341"/>
    </location>
</feature>
<comment type="similarity">
    <text evidence="1">Belongs to the ABI family.</text>
</comment>
<dbReference type="AlphaFoldDB" id="A0A7J0H0T1"/>
<protein>
    <submittedName>
        <fullName evidence="5">ABL interactor-like protein 3</fullName>
    </submittedName>
</protein>
<dbReference type="PANTHER" id="PTHR10460:SF34">
    <property type="entry name" value="PROTEIN ABIL2-LIKE"/>
    <property type="match status" value="1"/>
</dbReference>
<feature type="region of interest" description="Disordered" evidence="3">
    <location>
        <begin position="379"/>
        <end position="399"/>
    </location>
</feature>
<sequence length="548" mass="61999">MAREPSSCSVSAPQEASNYDEIFMQHSLLFADNLKDLKNIRKQLYSAAEYFERSYDKDDQKHIVVESVKDYITKAIVNTVDHLGSVAYKVNHFLDEKVDQFSGTELQFSCIEQRLRICQEFSERSGVLQQSLLIKTPKYQKQYTIPGKSCSAPDVFLCEISRKDPPSLPSMGAASSPGNFSFARTVSQKELERSVSPECFPIRRAGSLGSRPNIPKPSNAKQQWSEELRRSASTWGEVPTFNSSENGSPWQLDEPANKLRAGGCKSLGQSIFRASKLEELRQQLNRCSLEEETSVEIINPSMDEKFDSRQLDSSEQQMKNAMETPERKTSNQASNNLRRPPTTFWPETCRCRKDPWWRNGIKWKNVNECSQALELDPKHRETSGDKTTPSCKTPSITGQAETGNQVLDNRMVEIKGNLQEQNNFQTDNVSKEVEVVVSEGDSNGWPMLPCSDPVPRQSIVTIKAIYGEDILKFDLSSTSGIIELKEEVAKRLELESDSFKVKYQDEDQKWILIACDADFQLCLKFSSSLGNQLINILVVDRVFNFGKS</sequence>
<evidence type="ECO:0000256" key="2">
    <source>
        <dbReference type="ARBA" id="ARBA00025223"/>
    </source>
</evidence>
<dbReference type="SMART" id="SM00666">
    <property type="entry name" value="PB1"/>
    <property type="match status" value="1"/>
</dbReference>
<dbReference type="Proteomes" id="UP000585474">
    <property type="component" value="Unassembled WGS sequence"/>
</dbReference>
<evidence type="ECO:0000256" key="1">
    <source>
        <dbReference type="ARBA" id="ARBA00010020"/>
    </source>
</evidence>
<feature type="domain" description="PB1" evidence="4">
    <location>
        <begin position="459"/>
        <end position="541"/>
    </location>
</feature>
<evidence type="ECO:0000313" key="6">
    <source>
        <dbReference type="Proteomes" id="UP000585474"/>
    </source>
</evidence>
<organism evidence="5 6">
    <name type="scientific">Actinidia rufa</name>
    <dbReference type="NCBI Taxonomy" id="165716"/>
    <lineage>
        <taxon>Eukaryota</taxon>
        <taxon>Viridiplantae</taxon>
        <taxon>Streptophyta</taxon>
        <taxon>Embryophyta</taxon>
        <taxon>Tracheophyta</taxon>
        <taxon>Spermatophyta</taxon>
        <taxon>Magnoliopsida</taxon>
        <taxon>eudicotyledons</taxon>
        <taxon>Gunneridae</taxon>
        <taxon>Pentapetalae</taxon>
        <taxon>asterids</taxon>
        <taxon>Ericales</taxon>
        <taxon>Actinidiaceae</taxon>
        <taxon>Actinidia</taxon>
    </lineage>
</organism>